<dbReference type="CDD" id="cd00947">
    <property type="entry name" value="TBP_aldolase_IIB"/>
    <property type="match status" value="1"/>
</dbReference>
<organism evidence="4 5">
    <name type="scientific">Tetragenococcus koreensis</name>
    <dbReference type="NCBI Taxonomy" id="290335"/>
    <lineage>
        <taxon>Bacteria</taxon>
        <taxon>Bacillati</taxon>
        <taxon>Bacillota</taxon>
        <taxon>Bacilli</taxon>
        <taxon>Lactobacillales</taxon>
        <taxon>Enterococcaceae</taxon>
        <taxon>Tetragenococcus</taxon>
    </lineage>
</organism>
<feature type="binding site" evidence="2">
    <location>
        <position position="103"/>
    </location>
    <ligand>
        <name>Zn(2+)</name>
        <dbReference type="ChEBI" id="CHEBI:29105"/>
        <label>2</label>
    </ligand>
</feature>
<dbReference type="Proteomes" id="UP000886607">
    <property type="component" value="Unassembled WGS sequence"/>
</dbReference>
<dbReference type="KEGG" id="tkr:C7K43_06205"/>
<name>A0AAN4UAN3_9ENTE</name>
<dbReference type="Pfam" id="PF01116">
    <property type="entry name" value="F_bP_aldolase"/>
    <property type="match status" value="1"/>
</dbReference>
<dbReference type="GO" id="GO:0005975">
    <property type="term" value="P:carbohydrate metabolic process"/>
    <property type="evidence" value="ECO:0007669"/>
    <property type="project" value="InterPro"/>
</dbReference>
<evidence type="ECO:0000313" key="3">
    <source>
        <dbReference type="EMBL" id="GEQ48766.1"/>
    </source>
</evidence>
<dbReference type="AlphaFoldDB" id="A0AAN4UAN3"/>
<sequence length="279" mass="30838">MLVNSKKILLDAKKENFAVPATNFIDLDTARSYVTVAEKRGLPLILAYAQSHREVLSIEEAALIGKFLAEKSDVPIILHLDHGEDTDFIFKAIELGFASVMIDASSESFKDNIAITKKVVEYAHKFDVTVEAELGHVGSNDFSESPTMTDSIYTEVEDVLEFVDQTGVDSLAISIGTAHGIYKAAPQINFDRLEEIDQMTEIPLVLHGGSSSGDTNLNHCATHGISKVNIFSDFINDAFSAIKDQQPKDYLELKNIANQTMEEVLDHYYTVFETKSVKA</sequence>
<keyword evidence="2" id="KW-0862">Zinc</keyword>
<keyword evidence="2" id="KW-0479">Metal-binding</keyword>
<dbReference type="GeneID" id="69985535"/>
<gene>
    <name evidence="3" type="ORF">TK11N_06180</name>
    <name evidence="4" type="ORF">TK2N_07360</name>
</gene>
<feature type="binding site" evidence="2">
    <location>
        <position position="207"/>
    </location>
    <ligand>
        <name>Zn(2+)</name>
        <dbReference type="ChEBI" id="CHEBI:29105"/>
        <label>1</label>
        <note>catalytic</note>
    </ligand>
</feature>
<comment type="caution">
    <text evidence="4">The sequence shown here is derived from an EMBL/GenBank/DDBJ whole genome shotgun (WGS) entry which is preliminary data.</text>
</comment>
<feature type="binding site" evidence="2">
    <location>
        <position position="133"/>
    </location>
    <ligand>
        <name>Zn(2+)</name>
        <dbReference type="ChEBI" id="CHEBI:29105"/>
        <label>2</label>
    </ligand>
</feature>
<feature type="binding site" evidence="2">
    <location>
        <position position="82"/>
    </location>
    <ligand>
        <name>Zn(2+)</name>
        <dbReference type="ChEBI" id="CHEBI:29105"/>
        <label>1</label>
        <note>catalytic</note>
    </ligand>
</feature>
<dbReference type="RefSeq" id="WP_124006072.1">
    <property type="nucleotide sequence ID" value="NZ_BJYN01000041.1"/>
</dbReference>
<dbReference type="Gene3D" id="3.20.20.70">
    <property type="entry name" value="Aldolase class I"/>
    <property type="match status" value="1"/>
</dbReference>
<evidence type="ECO:0000313" key="5">
    <source>
        <dbReference type="Proteomes" id="UP000886597"/>
    </source>
</evidence>
<dbReference type="NCBIfam" id="TIGR00167">
    <property type="entry name" value="cbbA"/>
    <property type="match status" value="1"/>
</dbReference>
<dbReference type="EMBL" id="BKBQ01000008">
    <property type="protein sequence ID" value="GEQ53892.1"/>
    <property type="molecule type" value="Genomic_DNA"/>
</dbReference>
<accession>A0AAN4UAN3</accession>
<keyword evidence="6" id="KW-1185">Reference proteome</keyword>
<dbReference type="GO" id="GO:0009025">
    <property type="term" value="F:tagatose-bisphosphate aldolase activity"/>
    <property type="evidence" value="ECO:0007669"/>
    <property type="project" value="TreeGrafter"/>
</dbReference>
<dbReference type="PIRSF" id="PIRSF001359">
    <property type="entry name" value="F_bP_aldolase_II"/>
    <property type="match status" value="1"/>
</dbReference>
<dbReference type="EMBL" id="BKBO01000007">
    <property type="protein sequence ID" value="GEQ48766.1"/>
    <property type="molecule type" value="Genomic_DNA"/>
</dbReference>
<dbReference type="SUPFAM" id="SSF51569">
    <property type="entry name" value="Aldolase"/>
    <property type="match status" value="1"/>
</dbReference>
<dbReference type="GO" id="GO:0008270">
    <property type="term" value="F:zinc ion binding"/>
    <property type="evidence" value="ECO:0007669"/>
    <property type="project" value="InterPro"/>
</dbReference>
<dbReference type="PANTHER" id="PTHR30304">
    <property type="entry name" value="D-TAGATOSE-1,6-BISPHOSPHATE ALDOLASE"/>
    <property type="match status" value="1"/>
</dbReference>
<dbReference type="InterPro" id="IPR050246">
    <property type="entry name" value="Class_II_FBP_aldolase"/>
</dbReference>
<evidence type="ECO:0000313" key="6">
    <source>
        <dbReference type="Proteomes" id="UP000886607"/>
    </source>
</evidence>
<evidence type="ECO:0000256" key="1">
    <source>
        <dbReference type="PIRSR" id="PIRSR001359-1"/>
    </source>
</evidence>
<proteinExistence type="predicted"/>
<comment type="cofactor">
    <cofactor evidence="2">
        <name>Zn(2+)</name>
        <dbReference type="ChEBI" id="CHEBI:29105"/>
    </cofactor>
    <text evidence="2">Binds 2 Zn(2+) ions per subunit. One is catalytic and the other provides a structural contribution.</text>
</comment>
<dbReference type="InterPro" id="IPR013785">
    <property type="entry name" value="Aldolase_TIM"/>
</dbReference>
<reference evidence="4" key="1">
    <citation type="submission" date="2019-08" db="EMBL/GenBank/DDBJ databases">
        <authorList>
            <person name="Ishikawa M."/>
            <person name="Suzuki T."/>
            <person name="Matsutani M."/>
        </authorList>
    </citation>
    <scope>NUCLEOTIDE SEQUENCE</scope>
    <source>
        <strain evidence="4">7C1</strain>
        <strain evidence="3">8C4</strain>
    </source>
</reference>
<dbReference type="InterPro" id="IPR000771">
    <property type="entry name" value="FBA_II"/>
</dbReference>
<dbReference type="Proteomes" id="UP000886597">
    <property type="component" value="Unassembled WGS sequence"/>
</dbReference>
<protein>
    <submittedName>
        <fullName evidence="4">Fructose/tagatose bisphosphate aldolase</fullName>
    </submittedName>
</protein>
<evidence type="ECO:0000313" key="4">
    <source>
        <dbReference type="EMBL" id="GEQ53892.1"/>
    </source>
</evidence>
<evidence type="ECO:0000256" key="2">
    <source>
        <dbReference type="PIRSR" id="PIRSR001359-3"/>
    </source>
</evidence>
<dbReference type="PANTHER" id="PTHR30304:SF0">
    <property type="entry name" value="D-TAGATOSE-1,6-BISPHOSPHATE ALDOLASE SUBUNIT GATY-RELATED"/>
    <property type="match status" value="1"/>
</dbReference>
<feature type="binding site" evidence="2">
    <location>
        <position position="179"/>
    </location>
    <ligand>
        <name>Zn(2+)</name>
        <dbReference type="ChEBI" id="CHEBI:29105"/>
        <label>1</label>
        <note>catalytic</note>
    </ligand>
</feature>
<dbReference type="GO" id="GO:0005829">
    <property type="term" value="C:cytosol"/>
    <property type="evidence" value="ECO:0007669"/>
    <property type="project" value="TreeGrafter"/>
</dbReference>
<feature type="active site" description="Proton donor" evidence="1">
    <location>
        <position position="81"/>
    </location>
</feature>
<reference evidence="4" key="2">
    <citation type="journal article" date="2020" name="Int. Dairy J.">
        <title>Lactic acid bacterial diversity in Brie cheese focusing on salt concentration and pH of isolation medium and characterisation of halophilic and alkaliphilic lactic acid bacterial isolates.</title>
        <authorList>
            <person name="Unno R."/>
            <person name="Matsutani M."/>
            <person name="Suzuki T."/>
            <person name="Kodama K."/>
            <person name="Matsushita H."/>
            <person name="Yamasato K."/>
            <person name="Koizumi Y."/>
            <person name="Ishikawa M."/>
        </authorList>
    </citation>
    <scope>NUCLEOTIDE SEQUENCE</scope>
    <source>
        <strain evidence="4">7C1</strain>
        <strain evidence="3">8C4</strain>
    </source>
</reference>